<evidence type="ECO:0000313" key="2">
    <source>
        <dbReference type="Proteomes" id="UP000255265"/>
    </source>
</evidence>
<gene>
    <name evidence="1" type="ORF">DFR41_11033</name>
</gene>
<dbReference type="Gene3D" id="3.40.50.1240">
    <property type="entry name" value="Phosphoglycerate mutase-like"/>
    <property type="match status" value="1"/>
</dbReference>
<dbReference type="EMBL" id="QQAV01000010">
    <property type="protein sequence ID" value="RDI20627.1"/>
    <property type="molecule type" value="Genomic_DNA"/>
</dbReference>
<proteinExistence type="predicted"/>
<dbReference type="Pfam" id="PF00300">
    <property type="entry name" value="His_Phos_1"/>
    <property type="match status" value="1"/>
</dbReference>
<dbReference type="AlphaFoldDB" id="A0A370F7X6"/>
<dbReference type="RefSeq" id="WP_017757881.1">
    <property type="nucleotide sequence ID" value="NZ_QQAV01000010.1"/>
</dbReference>
<name>A0A370F7X6_9BURK</name>
<dbReference type="SUPFAM" id="SSF53254">
    <property type="entry name" value="Phosphoglycerate mutase-like"/>
    <property type="match status" value="1"/>
</dbReference>
<comment type="caution">
    <text evidence="1">The sequence shown here is derived from an EMBL/GenBank/DDBJ whole genome shotgun (WGS) entry which is preliminary data.</text>
</comment>
<reference evidence="1 2" key="1">
    <citation type="submission" date="2018-07" db="EMBL/GenBank/DDBJ databases">
        <title>Genomic Encyclopedia of Type Strains, Phase IV (KMG-IV): sequencing the most valuable type-strain genomes for metagenomic binning, comparative biology and taxonomic classification.</title>
        <authorList>
            <person name="Goeker M."/>
        </authorList>
    </citation>
    <scope>NUCLEOTIDE SEQUENCE [LARGE SCALE GENOMIC DNA]</scope>
    <source>
        <strain evidence="1 2">DSM 21352</strain>
    </source>
</reference>
<dbReference type="OrthoDB" id="5296884at2"/>
<dbReference type="InterPro" id="IPR029033">
    <property type="entry name" value="His_PPase_superfam"/>
</dbReference>
<accession>A0A370F7X6</accession>
<dbReference type="SMART" id="SM00855">
    <property type="entry name" value="PGAM"/>
    <property type="match status" value="1"/>
</dbReference>
<dbReference type="STRING" id="433924.NS331_18230"/>
<organism evidence="1 2">
    <name type="scientific">Pseudacidovorax intermedius</name>
    <dbReference type="NCBI Taxonomy" id="433924"/>
    <lineage>
        <taxon>Bacteria</taxon>
        <taxon>Pseudomonadati</taxon>
        <taxon>Pseudomonadota</taxon>
        <taxon>Betaproteobacteria</taxon>
        <taxon>Burkholderiales</taxon>
        <taxon>Comamonadaceae</taxon>
        <taxon>Pseudacidovorax</taxon>
    </lineage>
</organism>
<evidence type="ECO:0000313" key="1">
    <source>
        <dbReference type="EMBL" id="RDI20627.1"/>
    </source>
</evidence>
<dbReference type="InterPro" id="IPR013078">
    <property type="entry name" value="His_Pase_superF_clade-1"/>
</dbReference>
<keyword evidence="2" id="KW-1185">Reference proteome</keyword>
<protein>
    <submittedName>
        <fullName evidence="1">Alpha-ribazole phosphatase</fullName>
    </submittedName>
</protein>
<dbReference type="Proteomes" id="UP000255265">
    <property type="component" value="Unassembled WGS sequence"/>
</dbReference>
<sequence>MAAVVNDAEGALPALWLMRHARVRVAPGLCYGIAEVEADPVATQEAAAQAAQRLPQGMALRCSPARRCQDLALALHTLRPDLVPSTDPRLAEMDFGAWEGRLWSDIGRQAMEAWTRDFGETPPGLHGESVHRFLDRIGAAWDAWQQAGQPEVWITHAGVIRAVELIGQGRRRIATAADWPATPVAFGQCTLWTAP</sequence>